<dbReference type="InterPro" id="IPR005158">
    <property type="entry name" value="BTAD"/>
</dbReference>
<dbReference type="SMART" id="SM01043">
    <property type="entry name" value="BTAD"/>
    <property type="match status" value="1"/>
</dbReference>
<dbReference type="InterPro" id="IPR016032">
    <property type="entry name" value="Sig_transdc_resp-reg_C-effctor"/>
</dbReference>
<dbReference type="GO" id="GO:0006355">
    <property type="term" value="P:regulation of DNA-templated transcription"/>
    <property type="evidence" value="ECO:0007669"/>
    <property type="project" value="InterPro"/>
</dbReference>
<dbReference type="InterPro" id="IPR051677">
    <property type="entry name" value="AfsR-DnrI-RedD_regulator"/>
</dbReference>
<keyword evidence="2" id="KW-0805">Transcription regulation</keyword>
<keyword evidence="3 5" id="KW-0238">DNA-binding</keyword>
<dbReference type="SUPFAM" id="SSF46894">
    <property type="entry name" value="C-terminal effector domain of the bipartite response regulators"/>
    <property type="match status" value="1"/>
</dbReference>
<dbReference type="PANTHER" id="PTHR35807">
    <property type="entry name" value="TRANSCRIPTIONAL REGULATOR REDD-RELATED"/>
    <property type="match status" value="1"/>
</dbReference>
<feature type="domain" description="OmpR/PhoB-type" evidence="6">
    <location>
        <begin position="10"/>
        <end position="114"/>
    </location>
</feature>
<dbReference type="InterPro" id="IPR041664">
    <property type="entry name" value="AAA_16"/>
</dbReference>
<dbReference type="SMART" id="SM00862">
    <property type="entry name" value="Trans_reg_C"/>
    <property type="match status" value="1"/>
</dbReference>
<protein>
    <recommendedName>
        <fullName evidence="6">OmpR/PhoB-type domain-containing protein</fullName>
    </recommendedName>
</protein>
<evidence type="ECO:0000256" key="5">
    <source>
        <dbReference type="PROSITE-ProRule" id="PRU01091"/>
    </source>
</evidence>
<dbReference type="InterPro" id="IPR036388">
    <property type="entry name" value="WH-like_DNA-bd_sf"/>
</dbReference>
<comment type="caution">
    <text evidence="7">The sequence shown here is derived from an EMBL/GenBank/DDBJ whole genome shotgun (WGS) entry which is preliminary data.</text>
</comment>
<accession>A0A2S6ASU2</accession>
<dbReference type="Proteomes" id="UP000239874">
    <property type="component" value="Unassembled WGS sequence"/>
</dbReference>
<evidence type="ECO:0000256" key="1">
    <source>
        <dbReference type="ARBA" id="ARBA00005820"/>
    </source>
</evidence>
<name>A0A2S6ASU2_9NOCA</name>
<feature type="DNA-binding region" description="OmpR/PhoB-type" evidence="5">
    <location>
        <begin position="10"/>
        <end position="114"/>
    </location>
</feature>
<dbReference type="OrthoDB" id="134712at2"/>
<dbReference type="PROSITE" id="PS51755">
    <property type="entry name" value="OMPR_PHOB"/>
    <property type="match status" value="1"/>
</dbReference>
<keyword evidence="4" id="KW-0804">Transcription</keyword>
<evidence type="ECO:0000259" key="6">
    <source>
        <dbReference type="PROSITE" id="PS51755"/>
    </source>
</evidence>
<dbReference type="SUPFAM" id="SSF48452">
    <property type="entry name" value="TPR-like"/>
    <property type="match status" value="1"/>
</dbReference>
<evidence type="ECO:0000256" key="4">
    <source>
        <dbReference type="ARBA" id="ARBA00023163"/>
    </source>
</evidence>
<dbReference type="Pfam" id="PF13191">
    <property type="entry name" value="AAA_16"/>
    <property type="match status" value="1"/>
</dbReference>
<dbReference type="InterPro" id="IPR011990">
    <property type="entry name" value="TPR-like_helical_dom_sf"/>
</dbReference>
<evidence type="ECO:0000256" key="2">
    <source>
        <dbReference type="ARBA" id="ARBA00023015"/>
    </source>
</evidence>
<proteinExistence type="inferred from homology"/>
<dbReference type="SUPFAM" id="SSF52540">
    <property type="entry name" value="P-loop containing nucleoside triphosphate hydrolases"/>
    <property type="match status" value="1"/>
</dbReference>
<dbReference type="AlphaFoldDB" id="A0A2S6ASU2"/>
<evidence type="ECO:0000313" key="7">
    <source>
        <dbReference type="EMBL" id="PPJ38258.1"/>
    </source>
</evidence>
<dbReference type="PANTHER" id="PTHR35807:SF1">
    <property type="entry name" value="TRANSCRIPTIONAL REGULATOR REDD"/>
    <property type="match status" value="1"/>
</dbReference>
<dbReference type="Gene3D" id="1.10.10.10">
    <property type="entry name" value="Winged helix-like DNA-binding domain superfamily/Winged helix DNA-binding domain"/>
    <property type="match status" value="1"/>
</dbReference>
<gene>
    <name evidence="7" type="ORF">C5E45_10970</name>
</gene>
<dbReference type="GO" id="GO:0000160">
    <property type="term" value="P:phosphorelay signal transduction system"/>
    <property type="evidence" value="ECO:0007669"/>
    <property type="project" value="InterPro"/>
</dbReference>
<evidence type="ECO:0000256" key="3">
    <source>
        <dbReference type="ARBA" id="ARBA00023125"/>
    </source>
</evidence>
<sequence length="1116" mass="120206">MGKVSGMSRLQGHGMADRRIHVLGPMHIALDGTPIRLAGRLTRALLARLVIAQGRAVSTDRLVDELWDGEPPPKATSVLQVHIHNLRRVFEPERPARAPATVVVSEGLGYALRLRDTEVDAWQFESLLHDYLQVSGGAHAPEAATRTRMLDIALACWNGRALESFADCGWAAAEAARLTDLYLTAGELRAQAALELGRTTEVISGLRRTVEDRPDREESVRLLALAQYRLGQQTEALATLRRTAEFLTREMGLDPGRRIQELETAILNQAVPVLESTLPTTPIAVRADLVRDIARSPAEPNERADSVTAPGYPVQCKVVLEAACEAAEHGARVVWICGGAGFGKSALAEAVATELRRRDWVVATGRCPEVDGAPQAWVWAEVAARFGADLTSRPVLGGAFEISRVIADRCRKAVTDGPVALVLEDLHRADEATLQILRQAVAWLHDQPLLIIATLREVEAPPSVRAAVAALADPTAAHIELTGVDLDGTCAIARAAGLSGLDSDLLALLHERTGGNPLFLRELTAAMAVGGDVHDLPPSVRGVIELQLARMPDAVREVLEYAAVCGARVEPATLVALTERTEDQIIGLVGTAELARLVIIDPAGRIMFAHTLIRDTVYAGIPQLRRTRMHQGVLTLLGGCRPDDVRAVEVLAHHAVRAATASTADSAVDYITTAARHCVERGMRADAAPLWRTVIELRRLAGHEDADASTADRVACVDAYCELVTASAYAGRIAAARDAREQALRLATELGDGELVVRALTSWRAPVVWAMRDWRWSNPRLRRALAVASARDQPVATQVRLLTTAVFESSPAAHRLAHTRAHAALKLARGAGDAELQCMALNALTHLVLDGHSGDDLGHRAAELERLATSADLPHYRALAHYLRFRTACQNVDLAEAGRQAALALEFAATAQVRPLTTILGYFRAATEILRGDIGRAAHYFDECSSAGKDSGFPEGDEAALIPLLPLGWARRDLSPAVDCLAEIEASLPGMLTQIYIVALLDAGERAEAAALFHHGPEVDEHFYPVMMRAHRARAAIALGSTADCAELYRRLLPAAGTVAGLETGFTPLDPVDEILAELATACGDGVTAAKHRAAATRLRERIRRQLATNSGQHCW</sequence>
<comment type="similarity">
    <text evidence="1">Belongs to the AfsR/DnrI/RedD regulatory family.</text>
</comment>
<dbReference type="GO" id="GO:0003677">
    <property type="term" value="F:DNA binding"/>
    <property type="evidence" value="ECO:0007669"/>
    <property type="project" value="UniProtKB-UniRule"/>
</dbReference>
<dbReference type="Pfam" id="PF03704">
    <property type="entry name" value="BTAD"/>
    <property type="match status" value="1"/>
</dbReference>
<evidence type="ECO:0000313" key="8">
    <source>
        <dbReference type="Proteomes" id="UP000239874"/>
    </source>
</evidence>
<dbReference type="InterPro" id="IPR027417">
    <property type="entry name" value="P-loop_NTPase"/>
</dbReference>
<dbReference type="Gene3D" id="3.40.50.300">
    <property type="entry name" value="P-loop containing nucleotide triphosphate hydrolases"/>
    <property type="match status" value="1"/>
</dbReference>
<dbReference type="Gene3D" id="1.25.40.10">
    <property type="entry name" value="Tetratricopeptide repeat domain"/>
    <property type="match status" value="1"/>
</dbReference>
<dbReference type="InterPro" id="IPR001867">
    <property type="entry name" value="OmpR/PhoB-type_DNA-bd"/>
</dbReference>
<dbReference type="Pfam" id="PF00486">
    <property type="entry name" value="Trans_reg_C"/>
    <property type="match status" value="1"/>
</dbReference>
<dbReference type="CDD" id="cd15831">
    <property type="entry name" value="BTAD"/>
    <property type="match status" value="1"/>
</dbReference>
<reference evidence="7 8" key="1">
    <citation type="submission" date="2018-02" db="EMBL/GenBank/DDBJ databases">
        <title>8 Nocardia nova and 1 Nocardia cyriacigeorgica strain used for evolution to TMP-SMX.</title>
        <authorList>
            <person name="Mehta H."/>
            <person name="Weng J."/>
            <person name="Shamoo Y."/>
        </authorList>
    </citation>
    <scope>NUCLEOTIDE SEQUENCE [LARGE SCALE GENOMIC DNA]</scope>
    <source>
        <strain evidence="7 8">MDA3139</strain>
    </source>
</reference>
<dbReference type="EMBL" id="PSZC01000006">
    <property type="protein sequence ID" value="PPJ38258.1"/>
    <property type="molecule type" value="Genomic_DNA"/>
</dbReference>
<organism evidence="7 8">
    <name type="scientific">Nocardia nova</name>
    <dbReference type="NCBI Taxonomy" id="37330"/>
    <lineage>
        <taxon>Bacteria</taxon>
        <taxon>Bacillati</taxon>
        <taxon>Actinomycetota</taxon>
        <taxon>Actinomycetes</taxon>
        <taxon>Mycobacteriales</taxon>
        <taxon>Nocardiaceae</taxon>
        <taxon>Nocardia</taxon>
    </lineage>
</organism>